<keyword evidence="3" id="KW-1185">Reference proteome</keyword>
<feature type="compositionally biased region" description="Polar residues" evidence="1">
    <location>
        <begin position="208"/>
        <end position="222"/>
    </location>
</feature>
<reference evidence="2 3" key="1">
    <citation type="submission" date="2024-01" db="EMBL/GenBank/DDBJ databases">
        <title>The genomes of 5 underutilized Papilionoideae crops provide insights into root nodulation and disease resistance.</title>
        <authorList>
            <person name="Yuan L."/>
        </authorList>
    </citation>
    <scope>NUCLEOTIDE SEQUENCE [LARGE SCALE GENOMIC DNA]</scope>
    <source>
        <strain evidence="2">LY-2023</strain>
        <tissue evidence="2">Leaf</tissue>
    </source>
</reference>
<dbReference type="PANTHER" id="PTHR34282">
    <property type="entry name" value="OS01G0228800 PROTEIN-RELATED"/>
    <property type="match status" value="1"/>
</dbReference>
<gene>
    <name evidence="2" type="ORF">RJT34_04715</name>
</gene>
<accession>A0AAN9Q2I9</accession>
<dbReference type="AlphaFoldDB" id="A0AAN9Q2I9"/>
<dbReference type="Proteomes" id="UP001359559">
    <property type="component" value="Unassembled WGS sequence"/>
</dbReference>
<sequence>MKDMIKIQKANENLVEASLMNKRYKKEVTKGSNLQLTQVVSRGDQSYNMVDSWSRDLVYDGKSEDIAKGILRGALDLQDSLTMLHKLQEASQHATPFRRKQTERSKRNRFDTKMIGRMKANPFSEQRNPKGFQTPQPCDGCSSSNCKEELKRVIKERLVRQNLFPRPSQSSSGVGTVKVSDNSLSVIASKMERGPNLVVKLMGLEEAPSSSSSAFKQKQLNVDMSKVRKNDSMDARLIQN</sequence>
<dbReference type="PANTHER" id="PTHR34282:SF2">
    <property type="entry name" value="DUF3741 DOMAIN-CONTAINING PROTEIN"/>
    <property type="match status" value="1"/>
</dbReference>
<evidence type="ECO:0008006" key="4">
    <source>
        <dbReference type="Google" id="ProtNLM"/>
    </source>
</evidence>
<evidence type="ECO:0000313" key="3">
    <source>
        <dbReference type="Proteomes" id="UP001359559"/>
    </source>
</evidence>
<name>A0AAN9Q2I9_CLITE</name>
<proteinExistence type="predicted"/>
<evidence type="ECO:0000313" key="2">
    <source>
        <dbReference type="EMBL" id="KAK7319986.1"/>
    </source>
</evidence>
<protein>
    <recommendedName>
        <fullName evidence="4">DUF3741 domain-containing protein</fullName>
    </recommendedName>
</protein>
<comment type="caution">
    <text evidence="2">The sequence shown here is derived from an EMBL/GenBank/DDBJ whole genome shotgun (WGS) entry which is preliminary data.</text>
</comment>
<evidence type="ECO:0000256" key="1">
    <source>
        <dbReference type="SAM" id="MobiDB-lite"/>
    </source>
</evidence>
<organism evidence="2 3">
    <name type="scientific">Clitoria ternatea</name>
    <name type="common">Butterfly pea</name>
    <dbReference type="NCBI Taxonomy" id="43366"/>
    <lineage>
        <taxon>Eukaryota</taxon>
        <taxon>Viridiplantae</taxon>
        <taxon>Streptophyta</taxon>
        <taxon>Embryophyta</taxon>
        <taxon>Tracheophyta</taxon>
        <taxon>Spermatophyta</taxon>
        <taxon>Magnoliopsida</taxon>
        <taxon>eudicotyledons</taxon>
        <taxon>Gunneridae</taxon>
        <taxon>Pentapetalae</taxon>
        <taxon>rosids</taxon>
        <taxon>fabids</taxon>
        <taxon>Fabales</taxon>
        <taxon>Fabaceae</taxon>
        <taxon>Papilionoideae</taxon>
        <taxon>50 kb inversion clade</taxon>
        <taxon>NPAAA clade</taxon>
        <taxon>indigoferoid/millettioid clade</taxon>
        <taxon>Phaseoleae</taxon>
        <taxon>Clitoria</taxon>
    </lineage>
</organism>
<feature type="compositionally biased region" description="Basic and acidic residues" evidence="1">
    <location>
        <begin position="225"/>
        <end position="234"/>
    </location>
</feature>
<feature type="region of interest" description="Disordered" evidence="1">
    <location>
        <begin position="206"/>
        <end position="240"/>
    </location>
</feature>
<dbReference type="EMBL" id="JAYKXN010000001">
    <property type="protein sequence ID" value="KAK7319986.1"/>
    <property type="molecule type" value="Genomic_DNA"/>
</dbReference>